<dbReference type="InterPro" id="IPR005198">
    <property type="entry name" value="Glyco_hydro_76"/>
</dbReference>
<dbReference type="Pfam" id="PF03663">
    <property type="entry name" value="Glyco_hydro_76"/>
    <property type="match status" value="1"/>
</dbReference>
<keyword evidence="2" id="KW-0732">Signal</keyword>
<dbReference type="InterPro" id="IPR053169">
    <property type="entry name" value="MUG_Protein"/>
</dbReference>
<feature type="signal peptide" evidence="2">
    <location>
        <begin position="1"/>
        <end position="24"/>
    </location>
</feature>
<organism evidence="3 4">
    <name type="scientific">Colletotrichum higginsianum</name>
    <dbReference type="NCBI Taxonomy" id="80884"/>
    <lineage>
        <taxon>Eukaryota</taxon>
        <taxon>Fungi</taxon>
        <taxon>Dikarya</taxon>
        <taxon>Ascomycota</taxon>
        <taxon>Pezizomycotina</taxon>
        <taxon>Sordariomycetes</taxon>
        <taxon>Hypocreomycetidae</taxon>
        <taxon>Glomerellales</taxon>
        <taxon>Glomerellaceae</taxon>
        <taxon>Colletotrichum</taxon>
        <taxon>Colletotrichum destructivum species complex</taxon>
    </lineage>
</organism>
<dbReference type="PANTHER" id="PTHR47791:SF2">
    <property type="entry name" value="ENDO MANNANASE, GH76 FAMILY (EUROFUNG)"/>
    <property type="match status" value="1"/>
</dbReference>
<protein>
    <submittedName>
        <fullName evidence="3">Mannan endo-1,6-alpha-mannosidase DCW1</fullName>
    </submittedName>
</protein>
<dbReference type="AlphaFoldDB" id="A0A4T0WL10"/>
<feature type="region of interest" description="Disordered" evidence="1">
    <location>
        <begin position="610"/>
        <end position="634"/>
    </location>
</feature>
<comment type="caution">
    <text evidence="3">The sequence shown here is derived from an EMBL/GenBank/DDBJ whole genome shotgun (WGS) entry which is preliminary data.</text>
</comment>
<feature type="chain" id="PRO_5020544973" evidence="2">
    <location>
        <begin position="25"/>
        <end position="666"/>
    </location>
</feature>
<dbReference type="InterPro" id="IPR008928">
    <property type="entry name" value="6-hairpin_glycosidase_sf"/>
</dbReference>
<evidence type="ECO:0000256" key="2">
    <source>
        <dbReference type="SAM" id="SignalP"/>
    </source>
</evidence>
<dbReference type="PROSITE" id="PS51257">
    <property type="entry name" value="PROKAR_LIPOPROTEIN"/>
    <property type="match status" value="1"/>
</dbReference>
<proteinExistence type="predicted"/>
<evidence type="ECO:0000256" key="1">
    <source>
        <dbReference type="SAM" id="MobiDB-lite"/>
    </source>
</evidence>
<reference evidence="3 4" key="1">
    <citation type="journal article" date="2019" name="Genome Biol. Evol.">
        <title>Genomic Plasticity Mediated by Transposable Elements in the Plant Pathogenic Fungus Colletotrichum higginsianum.</title>
        <authorList>
            <person name="Tsushima A."/>
            <person name="Gan P."/>
            <person name="Kumakura N."/>
            <person name="Narusaka M."/>
            <person name="Takano Y."/>
            <person name="Narusaka Y."/>
            <person name="Shirasu K."/>
        </authorList>
    </citation>
    <scope>NUCLEOTIDE SEQUENCE [LARGE SCALE GENOMIC DNA]</scope>
    <source>
        <strain evidence="3 4">MAFF305635-RFP</strain>
    </source>
</reference>
<accession>A0A4T0WL10</accession>
<gene>
    <name evidence="3" type="ORF">CH35J_001225</name>
</gene>
<dbReference type="PANTHER" id="PTHR47791">
    <property type="entry name" value="MEIOTICALLY UP-REGULATED GENE 191 PROTEIN"/>
    <property type="match status" value="1"/>
</dbReference>
<dbReference type="GO" id="GO:0005975">
    <property type="term" value="P:carbohydrate metabolic process"/>
    <property type="evidence" value="ECO:0007669"/>
    <property type="project" value="InterPro"/>
</dbReference>
<dbReference type="Proteomes" id="UP000305883">
    <property type="component" value="Unassembled WGS sequence"/>
</dbReference>
<dbReference type="EMBL" id="MWPZ01000001">
    <property type="protein sequence ID" value="TID07385.1"/>
    <property type="molecule type" value="Genomic_DNA"/>
</dbReference>
<name>A0A4T0WL10_9PEZI</name>
<dbReference type="Gene3D" id="1.50.10.20">
    <property type="match status" value="1"/>
</dbReference>
<sequence length="666" mass="72798">MTRTSFRLPEACLSALALASCAAALVATPSPNAPTAFCSLFYPEAQPPTDCEPKQPTTFLAAPQAARKPSDTSKTKDEPLEAAFEALTVMQHDFFMSDQGTWPEAIDWTAAVMETMLSGTLTSLSQALAVLDFGGASDKGAKRNLIDTFFTQLVASYFGQDDVAIRHQAFDDILWVVLGWIDAIKFVDTHSGLFYPREGLNESATPGLGDALANGPWHGQYWVPSFAHRARVFWDLGSKGWDTRLCGGGMNWNPRLEPYKNAITNELWIAASISMYLWFPGDNNTTPWINSASGVKATREPKYLAAAIEGYRWITEVNMTNDAGLYVDGYHVDRSKQGNTQCDLRSEAVFTYNQGVLLTGQRGLFTATGSASYLEDGHRLIQAVIKASGWDLKLDQPVDDLSDSPPGYLPPWRGLGRGGIIEDSCDASATCSQDGQTFKGIFFHHFVMFCQPIDPAVIEPGMTVNTQAYDQVKTAHASACQAYLGWVQHNAKSALLTRDQEGRFGAWWGAGVFQNALPTMETDGIPHNAPNVTDYRNYGLPHDGVWADGNPDKVWAPNGKARNDQTMSYVLVGGREQSRQHVLGDLSGQGPHEEETDGNGNGFERRVRTAAATATATSGDPNDRGRGRTPETQNGGMALMRAWWELTAASNGTYVKQQQQQHAKRG</sequence>
<dbReference type="SUPFAM" id="SSF48208">
    <property type="entry name" value="Six-hairpin glycosidases"/>
    <property type="match status" value="1"/>
</dbReference>
<feature type="region of interest" description="Disordered" evidence="1">
    <location>
        <begin position="583"/>
        <end position="602"/>
    </location>
</feature>
<dbReference type="OrthoDB" id="4104179at2759"/>
<evidence type="ECO:0000313" key="4">
    <source>
        <dbReference type="Proteomes" id="UP000305883"/>
    </source>
</evidence>
<evidence type="ECO:0000313" key="3">
    <source>
        <dbReference type="EMBL" id="TID07385.1"/>
    </source>
</evidence>